<dbReference type="InterPro" id="IPR015421">
    <property type="entry name" value="PyrdxlP-dep_Trfase_major"/>
</dbReference>
<organism evidence="5 6">
    <name type="scientific">Actinophytocola xinjiangensis</name>
    <dbReference type="NCBI Taxonomy" id="485602"/>
    <lineage>
        <taxon>Bacteria</taxon>
        <taxon>Bacillati</taxon>
        <taxon>Actinomycetota</taxon>
        <taxon>Actinomycetes</taxon>
        <taxon>Pseudonocardiales</taxon>
        <taxon>Pseudonocardiaceae</taxon>
    </lineage>
</organism>
<dbReference type="SUPFAM" id="SSF53383">
    <property type="entry name" value="PLP-dependent transferases"/>
    <property type="match status" value="1"/>
</dbReference>
<name>A0A7Z1AX56_9PSEU</name>
<keyword evidence="6" id="KW-1185">Reference proteome</keyword>
<dbReference type="PANTHER" id="PTHR48097:SF9">
    <property type="entry name" value="L-THREONINE ALDOLASE"/>
    <property type="match status" value="1"/>
</dbReference>
<comment type="similarity">
    <text evidence="2">Belongs to the threonine aldolase family.</text>
</comment>
<dbReference type="RefSeq" id="WP_075135621.1">
    <property type="nucleotide sequence ID" value="NZ_MSIF01000014.1"/>
</dbReference>
<dbReference type="GO" id="GO:0006545">
    <property type="term" value="P:glycine biosynthetic process"/>
    <property type="evidence" value="ECO:0007669"/>
    <property type="project" value="TreeGrafter"/>
</dbReference>
<dbReference type="Gene3D" id="3.40.640.10">
    <property type="entry name" value="Type I PLP-dependent aspartate aminotransferase-like (Major domain)"/>
    <property type="match status" value="1"/>
</dbReference>
<dbReference type="InterPro" id="IPR001597">
    <property type="entry name" value="ArAA_b-elim_lyase/Thr_aldolase"/>
</dbReference>
<gene>
    <name evidence="5" type="ORF">BLA60_26010</name>
</gene>
<evidence type="ECO:0000313" key="6">
    <source>
        <dbReference type="Proteomes" id="UP000185696"/>
    </source>
</evidence>
<evidence type="ECO:0000256" key="2">
    <source>
        <dbReference type="ARBA" id="ARBA00006966"/>
    </source>
</evidence>
<dbReference type="InterPro" id="IPR015424">
    <property type="entry name" value="PyrdxlP-dep_Trfase"/>
</dbReference>
<dbReference type="PANTHER" id="PTHR48097">
    <property type="entry name" value="L-THREONINE ALDOLASE-RELATED"/>
    <property type="match status" value="1"/>
</dbReference>
<evidence type="ECO:0000256" key="3">
    <source>
        <dbReference type="ARBA" id="ARBA00022898"/>
    </source>
</evidence>
<protein>
    <submittedName>
        <fullName evidence="5">Threonine aldolase</fullName>
    </submittedName>
</protein>
<dbReference type="Pfam" id="PF01212">
    <property type="entry name" value="Beta_elim_lyase"/>
    <property type="match status" value="1"/>
</dbReference>
<evidence type="ECO:0000259" key="4">
    <source>
        <dbReference type="Pfam" id="PF01212"/>
    </source>
</evidence>
<dbReference type="GO" id="GO:0008732">
    <property type="term" value="F:L-allo-threonine aldolase activity"/>
    <property type="evidence" value="ECO:0007669"/>
    <property type="project" value="TreeGrafter"/>
</dbReference>
<accession>A0A7Z1AX56</accession>
<dbReference type="AlphaFoldDB" id="A0A7Z1AX56"/>
<dbReference type="GO" id="GO:0006567">
    <property type="term" value="P:L-threonine catabolic process"/>
    <property type="evidence" value="ECO:0007669"/>
    <property type="project" value="TreeGrafter"/>
</dbReference>
<comment type="cofactor">
    <cofactor evidence="1">
        <name>pyridoxal 5'-phosphate</name>
        <dbReference type="ChEBI" id="CHEBI:597326"/>
    </cofactor>
</comment>
<dbReference type="GO" id="GO:0005829">
    <property type="term" value="C:cytosol"/>
    <property type="evidence" value="ECO:0007669"/>
    <property type="project" value="TreeGrafter"/>
</dbReference>
<dbReference type="InterPro" id="IPR015422">
    <property type="entry name" value="PyrdxlP-dep_Trfase_small"/>
</dbReference>
<proteinExistence type="inferred from homology"/>
<sequence>MDIQRTLVSHAPSRRRPQVVLRRLLDTVPEHATGAELVAELERRVAELLGKPRALLFPTGTMTQQVALRVHAERTGRRSFLAHPTNHLELWEKHGYADVHGLRFQPVGEPHSLLTLDDLTGATIEPAAALLLELPQREIGGPLPTWDDLVAQVDWAHAHGAATHLDGARLWEAQPFYGRPHAEIAALFDTAYVSLYKGLGGISGGMLAGPAEVIDAAVVWRRRLGGDLPDPWPFALAGLAGLDERVTRMADYRDHAVAIASALSAAGIAEVYPDPPCTAMFHLSLPVAAADLDRANQDIMAERGLQVISRAQPRHPGRCTVEVTVSENAMEFTPDEVVALYRELLERAAGQS</sequence>
<dbReference type="Proteomes" id="UP000185696">
    <property type="component" value="Unassembled WGS sequence"/>
</dbReference>
<comment type="caution">
    <text evidence="5">The sequence shown here is derived from an EMBL/GenBank/DDBJ whole genome shotgun (WGS) entry which is preliminary data.</text>
</comment>
<dbReference type="Gene3D" id="3.90.1150.10">
    <property type="entry name" value="Aspartate Aminotransferase, domain 1"/>
    <property type="match status" value="1"/>
</dbReference>
<dbReference type="EMBL" id="MSIF01000014">
    <property type="protein sequence ID" value="OLF07781.1"/>
    <property type="molecule type" value="Genomic_DNA"/>
</dbReference>
<dbReference type="OrthoDB" id="9774495at2"/>
<reference evidence="5 6" key="1">
    <citation type="submission" date="2016-12" db="EMBL/GenBank/DDBJ databases">
        <title>The draft genome sequence of Actinophytocola xinjiangensis.</title>
        <authorList>
            <person name="Wang W."/>
            <person name="Yuan L."/>
        </authorList>
    </citation>
    <scope>NUCLEOTIDE SEQUENCE [LARGE SCALE GENOMIC DNA]</scope>
    <source>
        <strain evidence="5 6">CGMCC 4.4663</strain>
    </source>
</reference>
<evidence type="ECO:0000256" key="1">
    <source>
        <dbReference type="ARBA" id="ARBA00001933"/>
    </source>
</evidence>
<keyword evidence="3" id="KW-0663">Pyridoxal phosphate</keyword>
<evidence type="ECO:0000313" key="5">
    <source>
        <dbReference type="EMBL" id="OLF07781.1"/>
    </source>
</evidence>
<feature type="domain" description="Aromatic amino acid beta-eliminating lyase/threonine aldolase" evidence="4">
    <location>
        <begin position="34"/>
        <end position="273"/>
    </location>
</feature>